<organism evidence="5">
    <name type="scientific">Halomonas sp. Ant2</name>
    <dbReference type="NCBI Taxonomy" id="1630300"/>
    <lineage>
        <taxon>Bacteria</taxon>
        <taxon>Pseudomonadati</taxon>
        <taxon>Pseudomonadota</taxon>
        <taxon>Gammaproteobacteria</taxon>
        <taxon>Oceanospirillales</taxon>
        <taxon>Halomonadaceae</taxon>
        <taxon>Halomonas</taxon>
    </lineage>
</organism>
<geneLocation type="plasmid" evidence="5">
    <name>pIGAnt2</name>
</geneLocation>
<evidence type="ECO:0000256" key="1">
    <source>
        <dbReference type="ARBA" id="ARBA00023015"/>
    </source>
</evidence>
<name>A0A0D5MBR6_9GAMM</name>
<dbReference type="SUPFAM" id="SSF51206">
    <property type="entry name" value="cAMP-binding domain-like"/>
    <property type="match status" value="1"/>
</dbReference>
<dbReference type="SUPFAM" id="SSF46785">
    <property type="entry name" value="Winged helix' DNA-binding domain"/>
    <property type="match status" value="1"/>
</dbReference>
<dbReference type="InterPro" id="IPR014710">
    <property type="entry name" value="RmlC-like_jellyroll"/>
</dbReference>
<dbReference type="Pfam" id="PF13545">
    <property type="entry name" value="HTH_Crp_2"/>
    <property type="match status" value="1"/>
</dbReference>
<keyword evidence="1" id="KW-0805">Transcription regulation</keyword>
<evidence type="ECO:0000256" key="3">
    <source>
        <dbReference type="ARBA" id="ARBA00023163"/>
    </source>
</evidence>
<dbReference type="SMART" id="SM00419">
    <property type="entry name" value="HTH_CRP"/>
    <property type="match status" value="1"/>
</dbReference>
<evidence type="ECO:0000256" key="2">
    <source>
        <dbReference type="ARBA" id="ARBA00023125"/>
    </source>
</evidence>
<dbReference type="InterPro" id="IPR012318">
    <property type="entry name" value="HTH_CRP"/>
</dbReference>
<dbReference type="SMART" id="SM00100">
    <property type="entry name" value="cNMP"/>
    <property type="match status" value="1"/>
</dbReference>
<dbReference type="EMBL" id="KP228014">
    <property type="protein sequence ID" value="AJY53640.1"/>
    <property type="molecule type" value="Genomic_DNA"/>
</dbReference>
<dbReference type="PROSITE" id="PS51063">
    <property type="entry name" value="HTH_CRP_2"/>
    <property type="match status" value="1"/>
</dbReference>
<evidence type="ECO:0000259" key="4">
    <source>
        <dbReference type="PROSITE" id="PS51063"/>
    </source>
</evidence>
<protein>
    <submittedName>
        <fullName evidence="5">Crp</fullName>
    </submittedName>
</protein>
<dbReference type="Gene3D" id="2.60.120.10">
    <property type="entry name" value="Jelly Rolls"/>
    <property type="match status" value="1"/>
</dbReference>
<dbReference type="InterPro" id="IPR036388">
    <property type="entry name" value="WH-like_DNA-bd_sf"/>
</dbReference>
<dbReference type="GO" id="GO:0006355">
    <property type="term" value="P:regulation of DNA-templated transcription"/>
    <property type="evidence" value="ECO:0007669"/>
    <property type="project" value="InterPro"/>
</dbReference>
<keyword evidence="5" id="KW-0614">Plasmid</keyword>
<feature type="domain" description="HTH crp-type" evidence="4">
    <location>
        <begin position="139"/>
        <end position="213"/>
    </location>
</feature>
<dbReference type="AlphaFoldDB" id="A0A0D5MBR6"/>
<dbReference type="GO" id="GO:0003677">
    <property type="term" value="F:DNA binding"/>
    <property type="evidence" value="ECO:0007669"/>
    <property type="project" value="UniProtKB-KW"/>
</dbReference>
<keyword evidence="3" id="KW-0804">Transcription</keyword>
<proteinExistence type="predicted"/>
<sequence>MRDLNVHGALTPEDKMLLLGLELKPRYMSAGEVLWEENDEANLFCLIKEGWAYSYRDLKNGSKQILKFYLPGDIVGLRDFGFSRRLASASMINKGVVCPFSYQQLFELFGSPALSIGIMAMAVRQQALLSERLIYLSQYAAHEQLAHFLYELYLRLKRIGAVEDNGFLMPLSQEQIGYALGMSSVHVSRTFSMLREEGLVFRDRQHVRLPDPEALAQLIEFNDSYIDEVLPPSLFEFLEVSP</sequence>
<dbReference type="InterPro" id="IPR000595">
    <property type="entry name" value="cNMP-bd_dom"/>
</dbReference>
<reference evidence="5" key="1">
    <citation type="submission" date="2014-12" db="EMBL/GenBank/DDBJ databases">
        <title>Plasmid pIGAnt2 from Antarctic Halomonas sp. strain.</title>
        <authorList>
            <person name="Zaleski P."/>
            <person name="Fedorowicz M."/>
            <person name="Kieryl P."/>
            <person name="Wawrzyniak P."/>
            <person name="Plucienniczak G."/>
            <person name="Plucienniczak A."/>
        </authorList>
    </citation>
    <scope>NUCLEOTIDE SEQUENCE</scope>
    <source>
        <strain evidence="5">Ant2</strain>
        <plasmid evidence="5">pIGAnt2</plasmid>
    </source>
</reference>
<dbReference type="InterPro" id="IPR036390">
    <property type="entry name" value="WH_DNA-bd_sf"/>
</dbReference>
<dbReference type="InterPro" id="IPR018490">
    <property type="entry name" value="cNMP-bd_dom_sf"/>
</dbReference>
<evidence type="ECO:0000313" key="5">
    <source>
        <dbReference type="EMBL" id="AJY53640.1"/>
    </source>
</evidence>
<dbReference type="Pfam" id="PF00027">
    <property type="entry name" value="cNMP_binding"/>
    <property type="match status" value="1"/>
</dbReference>
<dbReference type="Gene3D" id="1.10.10.10">
    <property type="entry name" value="Winged helix-like DNA-binding domain superfamily/Winged helix DNA-binding domain"/>
    <property type="match status" value="1"/>
</dbReference>
<dbReference type="CDD" id="cd00038">
    <property type="entry name" value="CAP_ED"/>
    <property type="match status" value="1"/>
</dbReference>
<keyword evidence="2" id="KW-0238">DNA-binding</keyword>
<gene>
    <name evidence="5" type="primary">crp</name>
</gene>
<dbReference type="RefSeq" id="WP_173057765.1">
    <property type="nucleotide sequence ID" value="NZ_KP228014.1"/>
</dbReference>
<accession>A0A0D5MBR6</accession>